<protein>
    <submittedName>
        <fullName evidence="2">Uncharacterized protein</fullName>
    </submittedName>
</protein>
<dbReference type="EMBL" id="VEVO01000023">
    <property type="protein sequence ID" value="KAF0022960.1"/>
    <property type="molecule type" value="Genomic_DNA"/>
</dbReference>
<evidence type="ECO:0000313" key="2">
    <source>
        <dbReference type="EMBL" id="KAF0022960.1"/>
    </source>
</evidence>
<gene>
    <name evidence="2" type="ORF">F2P81_024941</name>
</gene>
<evidence type="ECO:0000313" key="3">
    <source>
        <dbReference type="Proteomes" id="UP000438429"/>
    </source>
</evidence>
<dbReference type="AlphaFoldDB" id="A0A6A4RUB2"/>
<comment type="caution">
    <text evidence="2">The sequence shown here is derived from an EMBL/GenBank/DDBJ whole genome shotgun (WGS) entry which is preliminary data.</text>
</comment>
<evidence type="ECO:0000256" key="1">
    <source>
        <dbReference type="SAM" id="MobiDB-lite"/>
    </source>
</evidence>
<dbReference type="Proteomes" id="UP000438429">
    <property type="component" value="Unassembled WGS sequence"/>
</dbReference>
<organism evidence="2 3">
    <name type="scientific">Scophthalmus maximus</name>
    <name type="common">Turbot</name>
    <name type="synonym">Psetta maxima</name>
    <dbReference type="NCBI Taxonomy" id="52904"/>
    <lineage>
        <taxon>Eukaryota</taxon>
        <taxon>Metazoa</taxon>
        <taxon>Chordata</taxon>
        <taxon>Craniata</taxon>
        <taxon>Vertebrata</taxon>
        <taxon>Euteleostomi</taxon>
        <taxon>Actinopterygii</taxon>
        <taxon>Neopterygii</taxon>
        <taxon>Teleostei</taxon>
        <taxon>Neoteleostei</taxon>
        <taxon>Acanthomorphata</taxon>
        <taxon>Carangaria</taxon>
        <taxon>Pleuronectiformes</taxon>
        <taxon>Pleuronectoidei</taxon>
        <taxon>Scophthalmidae</taxon>
        <taxon>Scophthalmus</taxon>
    </lineage>
</organism>
<sequence>MESGSAGIVLRKCRSSGFFATQKEHGRHEELFQNPKTNSSTGRGLVAPHVNQLGGQDARARDWVTLPLCLRSAVGRRREKCQLHRNRDWTNGAAPRAVGVHLTADCSPPQANQRVCHLVPVSSALGPGNLTHTPKLVITEPNLITTVYGNRVFQGRTPEPQLQQKQAGERAGCVREGDADEEPPKASAVAAALSSCPDSGDVPVVVNTSVSDKSPPAAFVRGTSDNSDQT</sequence>
<name>A0A6A4RUB2_SCOMX</name>
<feature type="region of interest" description="Disordered" evidence="1">
    <location>
        <begin position="157"/>
        <end position="187"/>
    </location>
</feature>
<accession>A0A6A4RUB2</accession>
<reference evidence="2 3" key="1">
    <citation type="submission" date="2019-06" db="EMBL/GenBank/DDBJ databases">
        <title>Draft genomes of female and male turbot (Scophthalmus maximus).</title>
        <authorList>
            <person name="Xu H."/>
            <person name="Xu X.-W."/>
            <person name="Shao C."/>
            <person name="Chen S."/>
        </authorList>
    </citation>
    <scope>NUCLEOTIDE SEQUENCE [LARGE SCALE GENOMIC DNA]</scope>
    <source>
        <strain evidence="2">Ysfricsl-2016a</strain>
        <tissue evidence="2">Blood</tissue>
    </source>
</reference>
<proteinExistence type="predicted"/>
<feature type="region of interest" description="Disordered" evidence="1">
    <location>
        <begin position="208"/>
        <end position="230"/>
    </location>
</feature>